<dbReference type="PANTHER" id="PTHR31876:SF26">
    <property type="entry name" value="PROTEIN LIKE COV 2"/>
    <property type="match status" value="1"/>
</dbReference>
<evidence type="ECO:0008006" key="4">
    <source>
        <dbReference type="Google" id="ProtNLM"/>
    </source>
</evidence>
<keyword evidence="3" id="KW-1185">Reference proteome</keyword>
<keyword evidence="1" id="KW-0812">Transmembrane</keyword>
<reference evidence="3" key="1">
    <citation type="journal article" date="2019" name="Int. J. Syst. Evol. Microbiol.">
        <title>The Global Catalogue of Microorganisms (GCM) 10K type strain sequencing project: providing services to taxonomists for standard genome sequencing and annotation.</title>
        <authorList>
            <consortium name="The Broad Institute Genomics Platform"/>
            <consortium name="The Broad Institute Genome Sequencing Center for Infectious Disease"/>
            <person name="Wu L."/>
            <person name="Ma J."/>
        </authorList>
    </citation>
    <scope>NUCLEOTIDE SEQUENCE [LARGE SCALE GENOMIC DNA]</scope>
    <source>
        <strain evidence="3">KCTC 23723</strain>
    </source>
</reference>
<proteinExistence type="predicted"/>
<dbReference type="RefSeq" id="WP_189481181.1">
    <property type="nucleotide sequence ID" value="NZ_BMYR01000003.1"/>
</dbReference>
<dbReference type="PANTHER" id="PTHR31876">
    <property type="entry name" value="COV-LIKE PROTEIN 1"/>
    <property type="match status" value="1"/>
</dbReference>
<dbReference type="Pfam" id="PF04367">
    <property type="entry name" value="DUF502"/>
    <property type="match status" value="1"/>
</dbReference>
<keyword evidence="1" id="KW-0472">Membrane</keyword>
<comment type="caution">
    <text evidence="2">The sequence shown here is derived from an EMBL/GenBank/DDBJ whole genome shotgun (WGS) entry which is preliminary data.</text>
</comment>
<feature type="transmembrane region" description="Helical" evidence="1">
    <location>
        <begin position="48"/>
        <end position="67"/>
    </location>
</feature>
<keyword evidence="1" id="KW-1133">Transmembrane helix</keyword>
<gene>
    <name evidence="2" type="ORF">GCM10008111_10260</name>
</gene>
<evidence type="ECO:0000313" key="2">
    <source>
        <dbReference type="EMBL" id="GGW56033.1"/>
    </source>
</evidence>
<name>A0ABQ2WHY7_9ALTE</name>
<accession>A0ABQ2WHY7</accession>
<sequence>MKIVVKSLLKGLAIILPLVITIELLRWLLLTVETLLTPVLKMVIPVAWYLPGMAIAGFVLVCVAIGYSSRWPSFNWLWQLPGKVLMKLPGTKQVYGTLQDLIDVMAGKNFSDGSVVMVKLPSSEIELIGIVTKQGGQQHDRMSALMQEEQLAVFIPMAYNVGGYTIIVPRSYTRNIEMKPAEALQLVLSGGLGSSKAPGASKPE</sequence>
<dbReference type="InterPro" id="IPR007462">
    <property type="entry name" value="COV1-like"/>
</dbReference>
<evidence type="ECO:0000256" key="1">
    <source>
        <dbReference type="SAM" id="Phobius"/>
    </source>
</evidence>
<dbReference type="EMBL" id="BMYR01000003">
    <property type="protein sequence ID" value="GGW56033.1"/>
    <property type="molecule type" value="Genomic_DNA"/>
</dbReference>
<protein>
    <recommendedName>
        <fullName evidence="4">DUF502 domain-containing protein</fullName>
    </recommendedName>
</protein>
<organism evidence="2 3">
    <name type="scientific">Alishewanella tabrizica</name>
    <dbReference type="NCBI Taxonomy" id="671278"/>
    <lineage>
        <taxon>Bacteria</taxon>
        <taxon>Pseudomonadati</taxon>
        <taxon>Pseudomonadota</taxon>
        <taxon>Gammaproteobacteria</taxon>
        <taxon>Alteromonadales</taxon>
        <taxon>Alteromonadaceae</taxon>
        <taxon>Alishewanella</taxon>
    </lineage>
</organism>
<dbReference type="Proteomes" id="UP000634667">
    <property type="component" value="Unassembled WGS sequence"/>
</dbReference>
<feature type="transmembrane region" description="Helical" evidence="1">
    <location>
        <begin position="7"/>
        <end position="28"/>
    </location>
</feature>
<evidence type="ECO:0000313" key="3">
    <source>
        <dbReference type="Proteomes" id="UP000634667"/>
    </source>
</evidence>